<keyword evidence="8" id="KW-0862">Zinc</keyword>
<dbReference type="GO" id="GO:0043596">
    <property type="term" value="C:nuclear replication fork"/>
    <property type="evidence" value="ECO:0007669"/>
    <property type="project" value="TreeGrafter"/>
</dbReference>
<evidence type="ECO:0000256" key="8">
    <source>
        <dbReference type="ARBA" id="ARBA00022833"/>
    </source>
</evidence>
<comment type="subcellular location">
    <subcellularLocation>
        <location evidence="1">Nucleus</location>
    </subcellularLocation>
</comment>
<keyword evidence="5" id="KW-0479">Metal-binding</keyword>
<dbReference type="Pfam" id="PF24863">
    <property type="entry name" value="zf-CCCH_Mcm10"/>
    <property type="match status" value="1"/>
</dbReference>
<dbReference type="GeneTree" id="ENSGT00390000007134"/>
<organism evidence="14 15">
    <name type="scientific">Strigops habroptila</name>
    <name type="common">Kakapo</name>
    <dbReference type="NCBI Taxonomy" id="2489341"/>
    <lineage>
        <taxon>Eukaryota</taxon>
        <taxon>Metazoa</taxon>
        <taxon>Chordata</taxon>
        <taxon>Craniata</taxon>
        <taxon>Vertebrata</taxon>
        <taxon>Euteleostomi</taxon>
        <taxon>Archelosauria</taxon>
        <taxon>Archosauria</taxon>
        <taxon>Dinosauria</taxon>
        <taxon>Saurischia</taxon>
        <taxon>Theropoda</taxon>
        <taxon>Coelurosauria</taxon>
        <taxon>Aves</taxon>
        <taxon>Neognathae</taxon>
        <taxon>Neoaves</taxon>
        <taxon>Telluraves</taxon>
        <taxon>Australaves</taxon>
        <taxon>Psittaciformes</taxon>
        <taxon>Psittacidae</taxon>
        <taxon>Strigops</taxon>
    </lineage>
</organism>
<evidence type="ECO:0000256" key="9">
    <source>
        <dbReference type="ARBA" id="ARBA00023054"/>
    </source>
</evidence>
<evidence type="ECO:0000256" key="6">
    <source>
        <dbReference type="ARBA" id="ARBA00022763"/>
    </source>
</evidence>
<proteinExistence type="inferred from homology"/>
<dbReference type="Pfam" id="PF09329">
    <property type="entry name" value="zf-primase"/>
    <property type="match status" value="1"/>
</dbReference>
<feature type="compositionally biased region" description="Low complexity" evidence="12">
    <location>
        <begin position="410"/>
        <end position="427"/>
    </location>
</feature>
<dbReference type="GO" id="GO:0006270">
    <property type="term" value="P:DNA replication initiation"/>
    <property type="evidence" value="ECO:0007669"/>
    <property type="project" value="InterPro"/>
</dbReference>
<keyword evidence="6" id="KW-0227">DNA damage</keyword>
<dbReference type="Gene3D" id="2.40.50.140">
    <property type="entry name" value="Nucleic acid-binding proteins"/>
    <property type="match status" value="1"/>
</dbReference>
<feature type="region of interest" description="Disordered" evidence="12">
    <location>
        <begin position="667"/>
        <end position="692"/>
    </location>
</feature>
<dbReference type="Ensembl" id="ENSSHBT00005006187.1">
    <property type="protein sequence ID" value="ENSSHBP00005005105.1"/>
    <property type="gene ID" value="ENSSHBG00005004474.1"/>
</dbReference>
<dbReference type="InterPro" id="IPR055065">
    <property type="entry name" value="OB_MCM10"/>
</dbReference>
<keyword evidence="7" id="KW-0863">Zinc-finger</keyword>
<dbReference type="GO" id="GO:0008270">
    <property type="term" value="F:zinc ion binding"/>
    <property type="evidence" value="ECO:0007669"/>
    <property type="project" value="UniProtKB-KW"/>
</dbReference>
<dbReference type="Proteomes" id="UP000472266">
    <property type="component" value="Chromosome 4"/>
</dbReference>
<feature type="region of interest" description="Disordered" evidence="12">
    <location>
        <begin position="27"/>
        <end position="55"/>
    </location>
</feature>
<protein>
    <recommendedName>
        <fullName evidence="3">Protein MCM10 homolog</fullName>
    </recommendedName>
</protein>
<dbReference type="AlphaFoldDB" id="A0A672TSB2"/>
<dbReference type="PANTHER" id="PTHR13454">
    <property type="entry name" value="PROTEIN MCM10 HOMOLOG"/>
    <property type="match status" value="1"/>
</dbReference>
<dbReference type="InterPro" id="IPR015411">
    <property type="entry name" value="Rep_factor_Mcm10_C"/>
</dbReference>
<evidence type="ECO:0000256" key="7">
    <source>
        <dbReference type="ARBA" id="ARBA00022771"/>
    </source>
</evidence>
<dbReference type="Pfam" id="PF09332">
    <property type="entry name" value="Mcm10"/>
    <property type="match status" value="1"/>
</dbReference>
<reference evidence="14 15" key="1">
    <citation type="submission" date="2019-11" db="EMBL/GenBank/DDBJ databases">
        <title>Strigops habroptila (kakapo) genome, bStrHab1, primary haplotype, v2.</title>
        <authorList>
            <person name="Jarvis E.D."/>
            <person name="Howard J."/>
            <person name="Rhie A."/>
            <person name="Phillippy A."/>
            <person name="Korlach J."/>
            <person name="Digby A."/>
            <person name="Iorns D."/>
            <person name="Eason D."/>
            <person name="Robertson B."/>
            <person name="Raemaekers T."/>
            <person name="Howe K."/>
            <person name="Lewin H."/>
            <person name="Damas J."/>
            <person name="Hastie A."/>
            <person name="Tracey A."/>
            <person name="Chow W."/>
            <person name="Fedrigo O."/>
        </authorList>
    </citation>
    <scope>NUCLEOTIDE SEQUENCE [LARGE SCALE GENOMIC DNA]</scope>
</reference>
<dbReference type="InterPro" id="IPR056791">
    <property type="entry name" value="Znf_Mcm10_C"/>
</dbReference>
<evidence type="ECO:0000256" key="2">
    <source>
        <dbReference type="ARBA" id="ARBA00009679"/>
    </source>
</evidence>
<evidence type="ECO:0000256" key="11">
    <source>
        <dbReference type="ARBA" id="ARBA00023242"/>
    </source>
</evidence>
<evidence type="ECO:0000313" key="15">
    <source>
        <dbReference type="Proteomes" id="UP000472266"/>
    </source>
</evidence>
<dbReference type="SMART" id="SM01280">
    <property type="entry name" value="Mcm10"/>
    <property type="match status" value="1"/>
</dbReference>
<dbReference type="Pfam" id="PF22379">
    <property type="entry name" value="OB_MCM10"/>
    <property type="match status" value="1"/>
</dbReference>
<evidence type="ECO:0000256" key="12">
    <source>
        <dbReference type="SAM" id="MobiDB-lite"/>
    </source>
</evidence>
<evidence type="ECO:0000313" key="14">
    <source>
        <dbReference type="Ensembl" id="ENSSHBP00005005105.1"/>
    </source>
</evidence>
<evidence type="ECO:0000256" key="3">
    <source>
        <dbReference type="ARBA" id="ARBA00017770"/>
    </source>
</evidence>
<dbReference type="GO" id="GO:0003697">
    <property type="term" value="F:single-stranded DNA binding"/>
    <property type="evidence" value="ECO:0007669"/>
    <property type="project" value="InterPro"/>
</dbReference>
<evidence type="ECO:0000256" key="5">
    <source>
        <dbReference type="ARBA" id="ARBA00022723"/>
    </source>
</evidence>
<evidence type="ECO:0000256" key="4">
    <source>
        <dbReference type="ARBA" id="ARBA00022705"/>
    </source>
</evidence>
<name>A0A672TSB2_STRHB</name>
<reference evidence="14" key="3">
    <citation type="submission" date="2025-09" db="UniProtKB">
        <authorList>
            <consortium name="Ensembl"/>
        </authorList>
    </citation>
    <scope>IDENTIFICATION</scope>
</reference>
<accession>A0A672TSB2</accession>
<dbReference type="GO" id="GO:0003688">
    <property type="term" value="F:DNA replication origin binding"/>
    <property type="evidence" value="ECO:0007669"/>
    <property type="project" value="TreeGrafter"/>
</dbReference>
<feature type="compositionally biased region" description="Acidic residues" evidence="12">
    <location>
        <begin position="27"/>
        <end position="37"/>
    </location>
</feature>
<keyword evidence="15" id="KW-1185">Reference proteome</keyword>
<keyword evidence="9" id="KW-0175">Coiled coil</keyword>
<dbReference type="InterPro" id="IPR040184">
    <property type="entry name" value="Mcm10"/>
</dbReference>
<evidence type="ECO:0000259" key="13">
    <source>
        <dbReference type="SMART" id="SM01280"/>
    </source>
</evidence>
<evidence type="ECO:0000256" key="10">
    <source>
        <dbReference type="ARBA" id="ARBA00023125"/>
    </source>
</evidence>
<dbReference type="InterPro" id="IPR012340">
    <property type="entry name" value="NA-bd_OB-fold"/>
</dbReference>
<reference evidence="14" key="2">
    <citation type="submission" date="2025-08" db="UniProtKB">
        <authorList>
            <consortium name="Ensembl"/>
        </authorList>
    </citation>
    <scope>IDENTIFICATION</scope>
</reference>
<gene>
    <name evidence="14" type="primary">MCM10</name>
</gene>
<dbReference type="FunFam" id="2.40.50.140:FF:000167">
    <property type="entry name" value="Minichromosome maintenance 10 replication initiation factor"/>
    <property type="match status" value="1"/>
</dbReference>
<keyword evidence="11" id="KW-0539">Nucleus</keyword>
<dbReference type="InterPro" id="IPR015408">
    <property type="entry name" value="Znf_Mcm10/DnaG"/>
</dbReference>
<dbReference type="PANTHER" id="PTHR13454:SF11">
    <property type="entry name" value="PROTEIN MCM10 HOMOLOG"/>
    <property type="match status" value="1"/>
</dbReference>
<feature type="domain" description="Replication factor Mcm10 C-terminal" evidence="13">
    <location>
        <begin position="346"/>
        <end position="690"/>
    </location>
</feature>
<sequence length="692" mass="78174">YTEEVDAEDSLIDEQKENLAMLFGDVDDLLEEEEAAEETASTSAHSQAKEKTNEELQAELRKLQEQMKTLQEQLQNATIGQKPRVSSAEMDRKMANRKLIRLSQLKSKLAVENLEEIDWVTFGVIVKKVTPQSTNNGRTFSIWRLNDLRDLNQCVSLFLFGDVHKEHWKTDQGTVIGLLNANPMKPKEGSDEVCLSVDHPQKILLMGEALDMGTCKARKKNGDPCAQIVNLNDCEYCQYHIQSQYKKLSSKRADLQSTFSGGRIPKKVGRRNPTLKERLCQDGFYYGGVSSTAYAASVAAAAVPKRKIQTTLSNLVVRGVDAIVQETKQKIGKRPMQCSEEFKELLAQPTFGARNLCKHWTKAGIQEPNIQPVSASALLKQQKQKLLEARRKRSEEIQRRFLQSTSKAGSPAPLSSSRQSSLHSPMPGAEFPKAAKMSIPQRPRLGTGFSEGEDILFFDGAPPAPKPKLDSLAEAKKLAAIHRLRAKGQVLAKTDPNNVKRKRADDADVLEIIDRVEKNVAQPQDMNELEPAQKKRREQLAYLESEEFQKILNAKSKHTDVLKEVEAELQEQYFQPLVKKEELEEKMRSIKEVKCRVVTCKTCNYTYFKPLETCVQDNHDYHFHDAVKRFFKCPCGSRAISLHRLPKKPCSTCGLFKWERDGMLKEKKGPKIGGETLLPRGEEHPKFLSSLK</sequence>
<keyword evidence="4" id="KW-0235">DNA replication</keyword>
<feature type="region of interest" description="Disordered" evidence="12">
    <location>
        <begin position="401"/>
        <end position="445"/>
    </location>
</feature>
<evidence type="ECO:0000256" key="1">
    <source>
        <dbReference type="ARBA" id="ARBA00004123"/>
    </source>
</evidence>
<keyword evidence="10" id="KW-0238">DNA-binding</keyword>
<dbReference type="GO" id="GO:0006974">
    <property type="term" value="P:DNA damage response"/>
    <property type="evidence" value="ECO:0007669"/>
    <property type="project" value="UniProtKB-KW"/>
</dbReference>
<comment type="similarity">
    <text evidence="2">Belongs to the MCM10 family.</text>
</comment>